<evidence type="ECO:0000259" key="6">
    <source>
        <dbReference type="Pfam" id="PF00881"/>
    </source>
</evidence>
<dbReference type="Pfam" id="PF00881">
    <property type="entry name" value="Nitroreductase"/>
    <property type="match status" value="1"/>
</dbReference>
<keyword evidence="2 5" id="KW-0285">Flavoprotein</keyword>
<comment type="similarity">
    <text evidence="1 5">Belongs to the flavin oxidoreductase frp family.</text>
</comment>
<dbReference type="Gene3D" id="3.40.109.10">
    <property type="entry name" value="NADH Oxidase"/>
    <property type="match status" value="1"/>
</dbReference>
<evidence type="ECO:0000313" key="7">
    <source>
        <dbReference type="EMBL" id="MFC6322164.1"/>
    </source>
</evidence>
<dbReference type="InterPro" id="IPR000415">
    <property type="entry name" value="Nitroreductase-like"/>
</dbReference>
<feature type="domain" description="Nitroreductase" evidence="6">
    <location>
        <begin position="15"/>
        <end position="169"/>
    </location>
</feature>
<sequence length="250" mass="28102">MDKSDNKTIEGLLKHVSVRSFTDEQLDDETVKQLVTAAQSASTTSFQQSYSIIDVVDENIREKVTQAARNQRFMNQGGRLFVFCADLSRNNEMAKKLNLDVSQTIEGVDATLAGTIDATLAAQNMVIAAESMGLGVCFIGGVRDNIQVVSDLLNIPEHVFPVYGLVIGHPKGKLNDIKPRLPFEAVYHQNKYDAKIDVVESYDKQTNNYYNKRYGRQTDRSWAKTAVNSLIKLPRSFMKKYLNSHHLSEH</sequence>
<dbReference type="PIRSF" id="PIRSF005426">
    <property type="entry name" value="Frp"/>
    <property type="match status" value="1"/>
</dbReference>
<gene>
    <name evidence="7" type="ORF">ACFP1F_00075</name>
</gene>
<dbReference type="EMBL" id="JBHSSN010000002">
    <property type="protein sequence ID" value="MFC6322164.1"/>
    <property type="molecule type" value="Genomic_DNA"/>
</dbReference>
<keyword evidence="4 5" id="KW-0560">Oxidoreductase</keyword>
<evidence type="ECO:0000313" key="8">
    <source>
        <dbReference type="Proteomes" id="UP001596186"/>
    </source>
</evidence>
<evidence type="ECO:0000256" key="5">
    <source>
        <dbReference type="PIRNR" id="PIRNR005426"/>
    </source>
</evidence>
<dbReference type="PANTHER" id="PTHR43425">
    <property type="entry name" value="OXYGEN-INSENSITIVE NADPH NITROREDUCTASE"/>
    <property type="match status" value="1"/>
</dbReference>
<dbReference type="Proteomes" id="UP001596186">
    <property type="component" value="Unassembled WGS sequence"/>
</dbReference>
<dbReference type="SUPFAM" id="SSF55469">
    <property type="entry name" value="FMN-dependent nitroreductase-like"/>
    <property type="match status" value="1"/>
</dbReference>
<keyword evidence="8" id="KW-1185">Reference proteome</keyword>
<dbReference type="PANTHER" id="PTHR43425:SF3">
    <property type="entry name" value="NADPH-DEPENDENT OXIDOREDUCTASE"/>
    <property type="match status" value="1"/>
</dbReference>
<keyword evidence="5" id="KW-0521">NADP</keyword>
<dbReference type="CDD" id="cd02146">
    <property type="entry name" value="NfsA-like"/>
    <property type="match status" value="1"/>
</dbReference>
<dbReference type="RefSeq" id="WP_125591399.1">
    <property type="nucleotide sequence ID" value="NZ_JBHSSN010000002.1"/>
</dbReference>
<accession>A0ABW1UUZ9</accession>
<evidence type="ECO:0000256" key="3">
    <source>
        <dbReference type="ARBA" id="ARBA00022643"/>
    </source>
</evidence>
<keyword evidence="3 5" id="KW-0288">FMN</keyword>
<reference evidence="8" key="1">
    <citation type="journal article" date="2019" name="Int. J. Syst. Evol. Microbiol.">
        <title>The Global Catalogue of Microorganisms (GCM) 10K type strain sequencing project: providing services to taxonomists for standard genome sequencing and annotation.</title>
        <authorList>
            <consortium name="The Broad Institute Genomics Platform"/>
            <consortium name="The Broad Institute Genome Sequencing Center for Infectious Disease"/>
            <person name="Wu L."/>
            <person name="Ma J."/>
        </authorList>
    </citation>
    <scope>NUCLEOTIDE SEQUENCE [LARGE SCALE GENOMIC DNA]</scope>
    <source>
        <strain evidence="8">CCM 8895</strain>
    </source>
</reference>
<evidence type="ECO:0000256" key="2">
    <source>
        <dbReference type="ARBA" id="ARBA00022630"/>
    </source>
</evidence>
<organism evidence="7 8">
    <name type="scientific">Companilactobacillus baiquanensis</name>
    <dbReference type="NCBI Taxonomy" id="2486005"/>
    <lineage>
        <taxon>Bacteria</taxon>
        <taxon>Bacillati</taxon>
        <taxon>Bacillota</taxon>
        <taxon>Bacilli</taxon>
        <taxon>Lactobacillales</taxon>
        <taxon>Lactobacillaceae</taxon>
        <taxon>Companilactobacillus</taxon>
    </lineage>
</organism>
<evidence type="ECO:0000256" key="4">
    <source>
        <dbReference type="ARBA" id="ARBA00023002"/>
    </source>
</evidence>
<dbReference type="InterPro" id="IPR016446">
    <property type="entry name" value="Flavin_OxRdtase_Frp"/>
</dbReference>
<evidence type="ECO:0000256" key="1">
    <source>
        <dbReference type="ARBA" id="ARBA00008366"/>
    </source>
</evidence>
<name>A0ABW1UUZ9_9LACO</name>
<comment type="caution">
    <text evidence="7">The sequence shown here is derived from an EMBL/GenBank/DDBJ whole genome shotgun (WGS) entry which is preliminary data.</text>
</comment>
<protein>
    <submittedName>
        <fullName evidence="7">NADPH-dependent oxidoreductase</fullName>
    </submittedName>
</protein>
<dbReference type="InterPro" id="IPR029479">
    <property type="entry name" value="Nitroreductase"/>
</dbReference>
<proteinExistence type="inferred from homology"/>